<reference evidence="1 2" key="1">
    <citation type="submission" date="2016-11" db="EMBL/GenBank/DDBJ databases">
        <title>Mixed transmission modes and dynamic genome evolution in an obligate animal-bacterial symbiosis.</title>
        <authorList>
            <person name="Russell S.L."/>
            <person name="Corbett-Detig R.B."/>
            <person name="Cavanaugh C.M."/>
        </authorList>
    </citation>
    <scope>NUCLEOTIDE SEQUENCE [LARGE SCALE GENOMIC DNA]</scope>
    <source>
        <strain evidence="1">MA-KB16</strain>
    </source>
</reference>
<dbReference type="RefSeq" id="WP_078459151.1">
    <property type="nucleotide sequence ID" value="NZ_MPNX01000038.1"/>
</dbReference>
<dbReference type="EMBL" id="MPNX01000038">
    <property type="protein sequence ID" value="OOY33818.1"/>
    <property type="molecule type" value="Genomic_DNA"/>
</dbReference>
<gene>
    <name evidence="1" type="ORF">BOV88_13285</name>
</gene>
<evidence type="ECO:0000313" key="2">
    <source>
        <dbReference type="Proteomes" id="UP000190962"/>
    </source>
</evidence>
<dbReference type="AlphaFoldDB" id="A0A1T2DEB1"/>
<organism evidence="1 2">
    <name type="scientific">Solemya velum gill symbiont</name>
    <dbReference type="NCBI Taxonomy" id="2340"/>
    <lineage>
        <taxon>Bacteria</taxon>
        <taxon>Pseudomonadati</taxon>
        <taxon>Pseudomonadota</taxon>
        <taxon>Gammaproteobacteria</taxon>
        <taxon>sulfur-oxidizing symbionts</taxon>
    </lineage>
</organism>
<proteinExistence type="predicted"/>
<evidence type="ECO:0000313" key="1">
    <source>
        <dbReference type="EMBL" id="OOY33818.1"/>
    </source>
</evidence>
<sequence>MAHKRIANIDPWIPMDKRIDFPPRKPELRKPLYWLMPDGDDLFFVNATNLVLDEVSATTGGYSTDYDPPEPFTTGEGYKYIEVMPNEAVKIDHINLALESDAVIQDEIIVKTHNQETLVFRVYIDKKGSREIVLLWDNLDVGKDVRLIDND</sequence>
<dbReference type="Proteomes" id="UP000190962">
    <property type="component" value="Unassembled WGS sequence"/>
</dbReference>
<comment type="caution">
    <text evidence="1">The sequence shown here is derived from an EMBL/GenBank/DDBJ whole genome shotgun (WGS) entry which is preliminary data.</text>
</comment>
<name>A0A1T2DEB1_SOVGS</name>
<accession>A0A1T2DEB1</accession>
<protein>
    <submittedName>
        <fullName evidence="1">Uncharacterized protein</fullName>
    </submittedName>
</protein>